<comment type="caution">
    <text evidence="1">The sequence shown here is derived from an EMBL/GenBank/DDBJ whole genome shotgun (WGS) entry which is preliminary data.</text>
</comment>
<reference evidence="1 2" key="1">
    <citation type="submission" date="2019-07" db="EMBL/GenBank/DDBJ databases">
        <title>Draft Genome Sequence of the first blaOXA-58-Harboring Acinetobacter colistiniresistens clinical isolate from Brazil.</title>
        <authorList>
            <person name="Favaro L.S."/>
            <person name="Paula-Petroli S.B."/>
            <person name="Moura C.F."/>
            <person name="Tognim M.C.B."/>
            <person name="Venancio E.J."/>
            <person name="Yamada-Ogatta S.F."/>
            <person name="Carrara-Marroni F.E."/>
        </authorList>
    </citation>
    <scope>NUCLEOTIDE SEQUENCE [LARGE SCALE GENOMIC DNA]</scope>
    <source>
        <strain evidence="1 2">DL</strain>
    </source>
</reference>
<sequence length="162" mass="18388">MPAAIHGIEDLSQKLQAISDKKTIKRIASSSMRQAMNIVRDAARDRAKRIDNPMTPERIWREIMVQNGRSRKPGVFVMRVGVRGGAMIPYTNNAENRRAGRVGKSYRGDGRVFYWRFLEFGTSRQPATPFLRPALSENLQPVTEKFVQDFRIKLDAVIGARG</sequence>
<accession>A0A558EZ20</accession>
<gene>
    <name evidence="1" type="ORF">FPV60_16795</name>
</gene>
<dbReference type="NCBIfam" id="TIGR01725">
    <property type="entry name" value="phge_HK97_gp10"/>
    <property type="match status" value="1"/>
</dbReference>
<name>A0A558EZ20_9GAMM</name>
<dbReference type="RefSeq" id="WP_144583802.1">
    <property type="nucleotide sequence ID" value="NZ_VMTP01000087.1"/>
</dbReference>
<evidence type="ECO:0008006" key="3">
    <source>
        <dbReference type="Google" id="ProtNLM"/>
    </source>
</evidence>
<dbReference type="AlphaFoldDB" id="A0A558EZ20"/>
<dbReference type="EMBL" id="VMTP01000087">
    <property type="protein sequence ID" value="TVT78610.1"/>
    <property type="molecule type" value="Genomic_DNA"/>
</dbReference>
<dbReference type="InterPro" id="IPR010064">
    <property type="entry name" value="HK97-gp10_tail"/>
</dbReference>
<evidence type="ECO:0000313" key="2">
    <source>
        <dbReference type="Proteomes" id="UP000316981"/>
    </source>
</evidence>
<dbReference type="Proteomes" id="UP000316981">
    <property type="component" value="Unassembled WGS sequence"/>
</dbReference>
<organism evidence="1 2">
    <name type="scientific">Acinetobacter colistiniresistens</name>
    <dbReference type="NCBI Taxonomy" id="280145"/>
    <lineage>
        <taxon>Bacteria</taxon>
        <taxon>Pseudomonadati</taxon>
        <taxon>Pseudomonadota</taxon>
        <taxon>Gammaproteobacteria</taxon>
        <taxon>Moraxellales</taxon>
        <taxon>Moraxellaceae</taxon>
        <taxon>Acinetobacter</taxon>
    </lineage>
</organism>
<protein>
    <recommendedName>
        <fullName evidence="3">HK97 gp10 family phage protein</fullName>
    </recommendedName>
</protein>
<dbReference type="Pfam" id="PF04883">
    <property type="entry name" value="HK97-gp10_like"/>
    <property type="match status" value="1"/>
</dbReference>
<evidence type="ECO:0000313" key="1">
    <source>
        <dbReference type="EMBL" id="TVT78610.1"/>
    </source>
</evidence>
<proteinExistence type="predicted"/>